<sequence>MKPLIPLSVALLYGCMPGNEIIEPECTPGLDEYLCFPETHMQVVYEVKNTTARRILLGNPMASHSEHYPEGEGNIPHQHIELMHLENGYYPVPGKRTHRYIYSRRMDKEPSIQFTASMLFTENLLDCLSEEAYTESPFTGKVTYTLSSDNTLTCSEEQVISLLINYYRVTGENFESLADPEVGRPFTLTFKDETVPFDDGTRSYRRVTYHYRALQSQ</sequence>
<dbReference type="AlphaFoldDB" id="A0A918KPU8"/>
<name>A0A918KPU8_9GAMM</name>
<comment type="caution">
    <text evidence="1">The sequence shown here is derived from an EMBL/GenBank/DDBJ whole genome shotgun (WGS) entry which is preliminary data.</text>
</comment>
<reference evidence="1" key="2">
    <citation type="submission" date="2020-09" db="EMBL/GenBank/DDBJ databases">
        <authorList>
            <person name="Sun Q."/>
            <person name="Kim S."/>
        </authorList>
    </citation>
    <scope>NUCLEOTIDE SEQUENCE</scope>
    <source>
        <strain evidence="1">KCTC 22169</strain>
    </source>
</reference>
<organism evidence="1 2">
    <name type="scientific">Saccharospirillum salsuginis</name>
    <dbReference type="NCBI Taxonomy" id="418750"/>
    <lineage>
        <taxon>Bacteria</taxon>
        <taxon>Pseudomonadati</taxon>
        <taxon>Pseudomonadota</taxon>
        <taxon>Gammaproteobacteria</taxon>
        <taxon>Oceanospirillales</taxon>
        <taxon>Saccharospirillaceae</taxon>
        <taxon>Saccharospirillum</taxon>
    </lineage>
</organism>
<proteinExistence type="predicted"/>
<evidence type="ECO:0000313" key="2">
    <source>
        <dbReference type="Proteomes" id="UP000626148"/>
    </source>
</evidence>
<dbReference type="PROSITE" id="PS51257">
    <property type="entry name" value="PROKAR_LIPOPROTEIN"/>
    <property type="match status" value="1"/>
</dbReference>
<gene>
    <name evidence="1" type="ORF">GCM10007392_42250</name>
</gene>
<accession>A0A918KPU8</accession>
<evidence type="ECO:0008006" key="3">
    <source>
        <dbReference type="Google" id="ProtNLM"/>
    </source>
</evidence>
<keyword evidence="2" id="KW-1185">Reference proteome</keyword>
<dbReference type="Proteomes" id="UP000626148">
    <property type="component" value="Unassembled WGS sequence"/>
</dbReference>
<dbReference type="RefSeq" id="WP_189612500.1">
    <property type="nucleotide sequence ID" value="NZ_BMXR01000013.1"/>
</dbReference>
<reference evidence="1" key="1">
    <citation type="journal article" date="2014" name="Int. J. Syst. Evol. Microbiol.">
        <title>Complete genome sequence of Corynebacterium casei LMG S-19264T (=DSM 44701T), isolated from a smear-ripened cheese.</title>
        <authorList>
            <consortium name="US DOE Joint Genome Institute (JGI-PGF)"/>
            <person name="Walter F."/>
            <person name="Albersmeier A."/>
            <person name="Kalinowski J."/>
            <person name="Ruckert C."/>
        </authorList>
    </citation>
    <scope>NUCLEOTIDE SEQUENCE</scope>
    <source>
        <strain evidence="1">KCTC 22169</strain>
    </source>
</reference>
<evidence type="ECO:0000313" key="1">
    <source>
        <dbReference type="EMBL" id="GGX70163.1"/>
    </source>
</evidence>
<dbReference type="EMBL" id="BMXR01000013">
    <property type="protein sequence ID" value="GGX70163.1"/>
    <property type="molecule type" value="Genomic_DNA"/>
</dbReference>
<protein>
    <recommendedName>
        <fullName evidence="3">Lipoprotein</fullName>
    </recommendedName>
</protein>